<sequence>MTLIIKVYFGWYKLFFLLYVSLSLYDVVLLKSYSTFFLFYRFVLSSSILLGKEISTNPIFSEMHEHILTSCAEPSKFLAQVCDLPTTLQVTVLEVIEKGKSFGKRIVVAATHLYFHPLADNIRLLQTGMCLKYLEHMIEQVSKDSRATLVFCGDFNSTPEFGVVRLMTCGKVNEDDTDWSSCKSEENKAGMGPTVTHVTPLSHNRVCIYLQNEELVLAFMAHHGGISINHLWLEVRRMVATVEKLFLSNVSPKVADEDLEGHNAKEYPQGAQLSQYFTPGGVPRRQPSCTTSVILVSSLMPTLSTISDTSNHPPTFAPTASADFNATLNHEKDRSCGTERDQSVTATLKNLIREFDLLDSWRLLSHGESDNEDVAKSEGGSLITIGMNLSHPFSLSSAYGEVPFTNYTSGFVGCLDYIFYSTDALTVEQVVPLPSEEEVAQNIAIPSIVFPSDHLAIIADLRWNS</sequence>
<dbReference type="PANTHER" id="PTHR12121">
    <property type="entry name" value="CARBON CATABOLITE REPRESSOR PROTEIN 4"/>
    <property type="match status" value="1"/>
</dbReference>
<dbReference type="Gene3D" id="3.60.10.10">
    <property type="entry name" value="Endonuclease/exonuclease/phosphatase"/>
    <property type="match status" value="2"/>
</dbReference>
<dbReference type="OrthoDB" id="412787at2759"/>
<evidence type="ECO:0000256" key="1">
    <source>
        <dbReference type="SAM" id="Phobius"/>
    </source>
</evidence>
<gene>
    <name evidence="2" type="ORF">J437_LFUL018243</name>
</gene>
<keyword evidence="1" id="KW-0812">Transmembrane</keyword>
<protein>
    <recommendedName>
        <fullName evidence="4">Endonuclease/exonuclease/phosphatase domain-containing protein</fullName>
    </recommendedName>
</protein>
<evidence type="ECO:0000313" key="2">
    <source>
        <dbReference type="EMBL" id="KAG8239392.1"/>
    </source>
</evidence>
<evidence type="ECO:0008006" key="4">
    <source>
        <dbReference type="Google" id="ProtNLM"/>
    </source>
</evidence>
<organism evidence="2 3">
    <name type="scientific">Ladona fulva</name>
    <name type="common">Scarce chaser dragonfly</name>
    <name type="synonym">Libellula fulva</name>
    <dbReference type="NCBI Taxonomy" id="123851"/>
    <lineage>
        <taxon>Eukaryota</taxon>
        <taxon>Metazoa</taxon>
        <taxon>Ecdysozoa</taxon>
        <taxon>Arthropoda</taxon>
        <taxon>Hexapoda</taxon>
        <taxon>Insecta</taxon>
        <taxon>Pterygota</taxon>
        <taxon>Palaeoptera</taxon>
        <taxon>Odonata</taxon>
        <taxon>Epiprocta</taxon>
        <taxon>Anisoptera</taxon>
        <taxon>Libelluloidea</taxon>
        <taxon>Libellulidae</taxon>
        <taxon>Ladona</taxon>
    </lineage>
</organism>
<dbReference type="SUPFAM" id="SSF56219">
    <property type="entry name" value="DNase I-like"/>
    <property type="match status" value="2"/>
</dbReference>
<keyword evidence="1" id="KW-0472">Membrane</keyword>
<name>A0A8K0PAQ7_LADFU</name>
<dbReference type="InterPro" id="IPR050410">
    <property type="entry name" value="CCR4/nocturin_mRNA_transcr"/>
</dbReference>
<dbReference type="AlphaFoldDB" id="A0A8K0PAQ7"/>
<dbReference type="GO" id="GO:0000288">
    <property type="term" value="P:nuclear-transcribed mRNA catabolic process, deadenylation-dependent decay"/>
    <property type="evidence" value="ECO:0007669"/>
    <property type="project" value="TreeGrafter"/>
</dbReference>
<accession>A0A8K0PAQ7</accession>
<dbReference type="Proteomes" id="UP000792457">
    <property type="component" value="Unassembled WGS sequence"/>
</dbReference>
<dbReference type="GO" id="GO:0000175">
    <property type="term" value="F:3'-5'-RNA exonuclease activity"/>
    <property type="evidence" value="ECO:0007669"/>
    <property type="project" value="TreeGrafter"/>
</dbReference>
<keyword evidence="1" id="KW-1133">Transmembrane helix</keyword>
<reference evidence="2" key="2">
    <citation type="submission" date="2017-10" db="EMBL/GenBank/DDBJ databases">
        <title>Ladona fulva Genome sequencing and assembly.</title>
        <authorList>
            <person name="Murali S."/>
            <person name="Richards S."/>
            <person name="Bandaranaike D."/>
            <person name="Bellair M."/>
            <person name="Blankenburg K."/>
            <person name="Chao H."/>
            <person name="Dinh H."/>
            <person name="Doddapaneni H."/>
            <person name="Dugan-Rocha S."/>
            <person name="Elkadiri S."/>
            <person name="Gnanaolivu R."/>
            <person name="Hernandez B."/>
            <person name="Skinner E."/>
            <person name="Javaid M."/>
            <person name="Lee S."/>
            <person name="Li M."/>
            <person name="Ming W."/>
            <person name="Munidasa M."/>
            <person name="Muniz J."/>
            <person name="Nguyen L."/>
            <person name="Hughes D."/>
            <person name="Osuji N."/>
            <person name="Pu L.-L."/>
            <person name="Puazo M."/>
            <person name="Qu C."/>
            <person name="Quiroz J."/>
            <person name="Raj R."/>
            <person name="Weissenberger G."/>
            <person name="Xin Y."/>
            <person name="Zou X."/>
            <person name="Han Y."/>
            <person name="Worley K."/>
            <person name="Muzny D."/>
            <person name="Gibbs R."/>
        </authorList>
    </citation>
    <scope>NUCLEOTIDE SEQUENCE</scope>
    <source>
        <strain evidence="2">Sampled in the wild</strain>
    </source>
</reference>
<dbReference type="PANTHER" id="PTHR12121:SF37">
    <property type="entry name" value="2',5'-PHOSPHODIESTERASE 12"/>
    <property type="match status" value="1"/>
</dbReference>
<dbReference type="EMBL" id="KZ309623">
    <property type="protein sequence ID" value="KAG8239392.1"/>
    <property type="molecule type" value="Genomic_DNA"/>
</dbReference>
<keyword evidence="3" id="KW-1185">Reference proteome</keyword>
<dbReference type="InterPro" id="IPR036691">
    <property type="entry name" value="Endo/exonu/phosph_ase_sf"/>
</dbReference>
<reference evidence="2" key="1">
    <citation type="submission" date="2013-04" db="EMBL/GenBank/DDBJ databases">
        <authorList>
            <person name="Qu J."/>
            <person name="Murali S.C."/>
            <person name="Bandaranaike D."/>
            <person name="Bellair M."/>
            <person name="Blankenburg K."/>
            <person name="Chao H."/>
            <person name="Dinh H."/>
            <person name="Doddapaneni H."/>
            <person name="Downs B."/>
            <person name="Dugan-Rocha S."/>
            <person name="Elkadiri S."/>
            <person name="Gnanaolivu R.D."/>
            <person name="Hernandez B."/>
            <person name="Javaid M."/>
            <person name="Jayaseelan J.C."/>
            <person name="Lee S."/>
            <person name="Li M."/>
            <person name="Ming W."/>
            <person name="Munidasa M."/>
            <person name="Muniz J."/>
            <person name="Nguyen L."/>
            <person name="Ongeri F."/>
            <person name="Osuji N."/>
            <person name="Pu L.-L."/>
            <person name="Puazo M."/>
            <person name="Qu C."/>
            <person name="Quiroz J."/>
            <person name="Raj R."/>
            <person name="Weissenberger G."/>
            <person name="Xin Y."/>
            <person name="Zou X."/>
            <person name="Han Y."/>
            <person name="Richards S."/>
            <person name="Worley K."/>
            <person name="Muzny D."/>
            <person name="Gibbs R."/>
        </authorList>
    </citation>
    <scope>NUCLEOTIDE SEQUENCE</scope>
    <source>
        <strain evidence="2">Sampled in the wild</strain>
    </source>
</reference>
<dbReference type="GO" id="GO:0005739">
    <property type="term" value="C:mitochondrion"/>
    <property type="evidence" value="ECO:0007669"/>
    <property type="project" value="TreeGrafter"/>
</dbReference>
<feature type="transmembrane region" description="Helical" evidence="1">
    <location>
        <begin position="7"/>
        <end position="27"/>
    </location>
</feature>
<proteinExistence type="predicted"/>
<comment type="caution">
    <text evidence="2">The sequence shown here is derived from an EMBL/GenBank/DDBJ whole genome shotgun (WGS) entry which is preliminary data.</text>
</comment>
<evidence type="ECO:0000313" key="3">
    <source>
        <dbReference type="Proteomes" id="UP000792457"/>
    </source>
</evidence>